<protein>
    <submittedName>
        <fullName evidence="1">Uncharacterized protein</fullName>
    </submittedName>
</protein>
<organism evidence="1 2">
    <name type="scientific">Dipteronia dyeriana</name>
    <dbReference type="NCBI Taxonomy" id="168575"/>
    <lineage>
        <taxon>Eukaryota</taxon>
        <taxon>Viridiplantae</taxon>
        <taxon>Streptophyta</taxon>
        <taxon>Embryophyta</taxon>
        <taxon>Tracheophyta</taxon>
        <taxon>Spermatophyta</taxon>
        <taxon>Magnoliopsida</taxon>
        <taxon>eudicotyledons</taxon>
        <taxon>Gunneridae</taxon>
        <taxon>Pentapetalae</taxon>
        <taxon>rosids</taxon>
        <taxon>malvids</taxon>
        <taxon>Sapindales</taxon>
        <taxon>Sapindaceae</taxon>
        <taxon>Hippocastanoideae</taxon>
        <taxon>Acereae</taxon>
        <taxon>Dipteronia</taxon>
    </lineage>
</organism>
<accession>A0AAD9XPQ2</accession>
<keyword evidence="2" id="KW-1185">Reference proteome</keyword>
<comment type="caution">
    <text evidence="1">The sequence shown here is derived from an EMBL/GenBank/DDBJ whole genome shotgun (WGS) entry which is preliminary data.</text>
</comment>
<evidence type="ECO:0000313" key="2">
    <source>
        <dbReference type="Proteomes" id="UP001280121"/>
    </source>
</evidence>
<evidence type="ECO:0000313" key="1">
    <source>
        <dbReference type="EMBL" id="KAK2663217.1"/>
    </source>
</evidence>
<reference evidence="1" key="1">
    <citation type="journal article" date="2023" name="Plant J.">
        <title>Genome sequences and population genomics provide insights into the demographic history, inbreeding, and mutation load of two 'living fossil' tree species of Dipteronia.</title>
        <authorList>
            <person name="Feng Y."/>
            <person name="Comes H.P."/>
            <person name="Chen J."/>
            <person name="Zhu S."/>
            <person name="Lu R."/>
            <person name="Zhang X."/>
            <person name="Li P."/>
            <person name="Qiu J."/>
            <person name="Olsen K.M."/>
            <person name="Qiu Y."/>
        </authorList>
    </citation>
    <scope>NUCLEOTIDE SEQUENCE</scope>
    <source>
        <strain evidence="1">KIB01</strain>
    </source>
</reference>
<sequence>MVKQIPIYGRAQDLMHLLDLKKAGATNAILENAEFFPDSMELQAQDALSKTDDQEFEIMEPLQQLQNYLNKVLGLLDKLEIDLTTDNGDLQLSED</sequence>
<dbReference type="AlphaFoldDB" id="A0AAD9XPQ2"/>
<dbReference type="Proteomes" id="UP001280121">
    <property type="component" value="Unassembled WGS sequence"/>
</dbReference>
<dbReference type="EMBL" id="JANJYI010000001">
    <property type="protein sequence ID" value="KAK2663217.1"/>
    <property type="molecule type" value="Genomic_DNA"/>
</dbReference>
<proteinExistence type="predicted"/>
<name>A0AAD9XPQ2_9ROSI</name>
<gene>
    <name evidence="1" type="ORF">Ddye_001791</name>
</gene>